<feature type="repeat" description="TNFR-Cys" evidence="9">
    <location>
        <begin position="56"/>
        <end position="96"/>
    </location>
</feature>
<dbReference type="OrthoDB" id="9417953at2759"/>
<keyword evidence="13" id="KW-1185">Reference proteome</keyword>
<protein>
    <submittedName>
        <fullName evidence="12">TR10B factor</fullName>
    </submittedName>
</protein>
<name>A0A7L3NGA9_9AVES</name>
<feature type="disulfide bond" evidence="9">
    <location>
        <begin position="98"/>
        <end position="113"/>
    </location>
</feature>
<feature type="non-terminal residue" evidence="12">
    <location>
        <position position="1"/>
    </location>
</feature>
<reference evidence="12 13" key="1">
    <citation type="submission" date="2019-09" db="EMBL/GenBank/DDBJ databases">
        <title>Bird 10,000 Genomes (B10K) Project - Family phase.</title>
        <authorList>
            <person name="Zhang G."/>
        </authorList>
    </citation>
    <scope>NUCLEOTIDE SEQUENCE [LARGE SCALE GENOMIC DNA]</scope>
    <source>
        <strain evidence="12">OUT-0002</strain>
    </source>
</reference>
<feature type="domain" description="TNFR-Cys" evidence="11">
    <location>
        <begin position="97"/>
        <end position="138"/>
    </location>
</feature>
<dbReference type="EMBL" id="VZUB01021629">
    <property type="protein sequence ID" value="NXU77683.1"/>
    <property type="molecule type" value="Genomic_DNA"/>
</dbReference>
<keyword evidence="8" id="KW-0325">Glycoprotein</keyword>
<evidence type="ECO:0000256" key="4">
    <source>
        <dbReference type="ARBA" id="ARBA00022737"/>
    </source>
</evidence>
<sequence length="364" mass="40006">EIVLGTAAAAWNRRDRLDPLDPSRDEYYRVQDSDLYCRKCPAEHCHEQRGTSECLPCTPGGYIAYPNGFTKCLGCQTCREDQVELRPCQSTSDTQCVCRNGTFCSPDHPCEMCQKCQPRCGEGEVELAPCTPHSDRRCGPATPSSSSLPGKVAIVLALAVLLVLGCCCFCRSPESSADFMLLLSKQSSPLLGWDLSQLSLAGIPKLGSDGCPGVGDVVISYPNRRERGSPAPPFHGGHLSFQVIRRSSPSSPPRRTLVSVAEGDPITILRRSLDIFAQDVPCKDWRRFGRALDLSENDIDLAFVHNESSLEPFFQMLNIWLSRQGMRASVDILLDTLHRINLGGIAETITSKLVQHGDFQYEGS</sequence>
<feature type="disulfide bond" evidence="9">
    <location>
        <begin position="57"/>
        <end position="72"/>
    </location>
</feature>
<evidence type="ECO:0000313" key="13">
    <source>
        <dbReference type="Proteomes" id="UP000579904"/>
    </source>
</evidence>
<keyword evidence="4" id="KW-0677">Repeat</keyword>
<dbReference type="GO" id="GO:0036462">
    <property type="term" value="P:TRAIL-activated apoptotic signaling pathway"/>
    <property type="evidence" value="ECO:0007669"/>
    <property type="project" value="TreeGrafter"/>
</dbReference>
<feature type="disulfide bond" evidence="9">
    <location>
        <begin position="78"/>
        <end position="96"/>
    </location>
</feature>
<keyword evidence="7" id="KW-0675">Receptor</keyword>
<feature type="domain" description="Death" evidence="10">
    <location>
        <begin position="284"/>
        <end position="353"/>
    </location>
</feature>
<keyword evidence="3" id="KW-0732">Signal</keyword>
<organism evidence="12 13">
    <name type="scientific">Oreotrochilus melanogaster</name>
    <dbReference type="NCBI Taxonomy" id="689266"/>
    <lineage>
        <taxon>Eukaryota</taxon>
        <taxon>Metazoa</taxon>
        <taxon>Chordata</taxon>
        <taxon>Craniata</taxon>
        <taxon>Vertebrata</taxon>
        <taxon>Euteleostomi</taxon>
        <taxon>Archelosauria</taxon>
        <taxon>Archosauria</taxon>
        <taxon>Dinosauria</taxon>
        <taxon>Saurischia</taxon>
        <taxon>Theropoda</taxon>
        <taxon>Coelurosauria</taxon>
        <taxon>Aves</taxon>
        <taxon>Neognathae</taxon>
        <taxon>Neoaves</taxon>
        <taxon>Strisores</taxon>
        <taxon>Apodiformes</taxon>
        <taxon>Trochilidae</taxon>
        <taxon>Oreotrochilus</taxon>
    </lineage>
</organism>
<evidence type="ECO:0000256" key="9">
    <source>
        <dbReference type="PROSITE-ProRule" id="PRU00206"/>
    </source>
</evidence>
<dbReference type="PROSITE" id="PS50050">
    <property type="entry name" value="TNFR_NGFR_2"/>
    <property type="match status" value="2"/>
</dbReference>
<dbReference type="InterPro" id="IPR011029">
    <property type="entry name" value="DEATH-like_dom_sf"/>
</dbReference>
<feature type="disulfide bond" evidence="9">
    <location>
        <begin position="75"/>
        <end position="88"/>
    </location>
</feature>
<proteinExistence type="predicted"/>
<evidence type="ECO:0000256" key="8">
    <source>
        <dbReference type="ARBA" id="ARBA00023180"/>
    </source>
</evidence>
<evidence type="ECO:0000259" key="11">
    <source>
        <dbReference type="PROSITE" id="PS50050"/>
    </source>
</evidence>
<evidence type="ECO:0000313" key="12">
    <source>
        <dbReference type="EMBL" id="NXU77683.1"/>
    </source>
</evidence>
<evidence type="ECO:0000256" key="1">
    <source>
        <dbReference type="ARBA" id="ARBA00004370"/>
    </source>
</evidence>
<dbReference type="SMART" id="SM00208">
    <property type="entry name" value="TNFR"/>
    <property type="match status" value="2"/>
</dbReference>
<keyword evidence="6 9" id="KW-1015">Disulfide bond</keyword>
<dbReference type="SUPFAM" id="SSF57586">
    <property type="entry name" value="TNF receptor-like"/>
    <property type="match status" value="2"/>
</dbReference>
<comment type="caution">
    <text evidence="9">Lacks conserved residue(s) required for the propagation of feature annotation.</text>
</comment>
<dbReference type="PANTHER" id="PTHR46330">
    <property type="entry name" value="TUMOR NECROSIS FACTOR RECEPTOR SUPERFAMILY MEMBER 10B"/>
    <property type="match status" value="1"/>
</dbReference>
<dbReference type="Pfam" id="PF00020">
    <property type="entry name" value="TNFR_c6"/>
    <property type="match status" value="2"/>
</dbReference>
<evidence type="ECO:0000256" key="2">
    <source>
        <dbReference type="ARBA" id="ARBA00022703"/>
    </source>
</evidence>
<keyword evidence="5" id="KW-0472">Membrane</keyword>
<keyword evidence="2" id="KW-0053">Apoptosis</keyword>
<accession>A0A7L3NGA9</accession>
<dbReference type="GO" id="GO:0005886">
    <property type="term" value="C:plasma membrane"/>
    <property type="evidence" value="ECO:0007669"/>
    <property type="project" value="TreeGrafter"/>
</dbReference>
<dbReference type="InterPro" id="IPR034029">
    <property type="entry name" value="TNFRSF10A/B_death"/>
</dbReference>
<comment type="subcellular location">
    <subcellularLocation>
        <location evidence="1">Membrane</location>
    </subcellularLocation>
</comment>
<dbReference type="CDD" id="cd10580">
    <property type="entry name" value="TNFRSF10"/>
    <property type="match status" value="1"/>
</dbReference>
<dbReference type="InterPro" id="IPR034024">
    <property type="entry name" value="TNFRSF10_N"/>
</dbReference>
<comment type="caution">
    <text evidence="12">The sequence shown here is derived from an EMBL/GenBank/DDBJ whole genome shotgun (WGS) entry which is preliminary data.</text>
</comment>
<dbReference type="Gene3D" id="1.10.533.10">
    <property type="entry name" value="Death Domain, Fas"/>
    <property type="match status" value="1"/>
</dbReference>
<evidence type="ECO:0000256" key="7">
    <source>
        <dbReference type="ARBA" id="ARBA00023170"/>
    </source>
</evidence>
<feature type="domain" description="TNFR-Cys" evidence="11">
    <location>
        <begin position="56"/>
        <end position="96"/>
    </location>
</feature>
<dbReference type="SMART" id="SM00005">
    <property type="entry name" value="DEATH"/>
    <property type="match status" value="1"/>
</dbReference>
<dbReference type="CDD" id="cd08315">
    <property type="entry name" value="Death_TRAILR_DR4_DR5"/>
    <property type="match status" value="1"/>
</dbReference>
<evidence type="ECO:0000256" key="5">
    <source>
        <dbReference type="ARBA" id="ARBA00023136"/>
    </source>
</evidence>
<evidence type="ECO:0000259" key="10">
    <source>
        <dbReference type="PROSITE" id="PS50017"/>
    </source>
</evidence>
<dbReference type="InterPro" id="IPR000488">
    <property type="entry name" value="Death_dom"/>
</dbReference>
<dbReference type="PROSITE" id="PS50017">
    <property type="entry name" value="DEATH_DOMAIN"/>
    <property type="match status" value="1"/>
</dbReference>
<dbReference type="PANTHER" id="PTHR46330:SF17">
    <property type="entry name" value="TUMOR NECROSIS FACTOR RECEPTOR SUPERFAMILY, MEMBER 10B"/>
    <property type="match status" value="1"/>
</dbReference>
<dbReference type="Pfam" id="PF00531">
    <property type="entry name" value="Death"/>
    <property type="match status" value="1"/>
</dbReference>
<dbReference type="InterPro" id="IPR001368">
    <property type="entry name" value="TNFR/NGFR_Cys_rich_reg"/>
</dbReference>
<evidence type="ECO:0000256" key="3">
    <source>
        <dbReference type="ARBA" id="ARBA00022729"/>
    </source>
</evidence>
<feature type="non-terminal residue" evidence="12">
    <location>
        <position position="364"/>
    </location>
</feature>
<dbReference type="GO" id="GO:0043065">
    <property type="term" value="P:positive regulation of apoptotic process"/>
    <property type="evidence" value="ECO:0007669"/>
    <property type="project" value="TreeGrafter"/>
</dbReference>
<dbReference type="AlphaFoldDB" id="A0A7L3NGA9"/>
<feature type="disulfide bond" evidence="9">
    <location>
        <begin position="120"/>
        <end position="138"/>
    </location>
</feature>
<feature type="repeat" description="TNFR-Cys" evidence="9">
    <location>
        <begin position="97"/>
        <end position="138"/>
    </location>
</feature>
<dbReference type="GO" id="GO:0009986">
    <property type="term" value="C:cell surface"/>
    <property type="evidence" value="ECO:0007669"/>
    <property type="project" value="TreeGrafter"/>
</dbReference>
<evidence type="ECO:0000256" key="6">
    <source>
        <dbReference type="ARBA" id="ARBA00023157"/>
    </source>
</evidence>
<dbReference type="Proteomes" id="UP000579904">
    <property type="component" value="Unassembled WGS sequence"/>
</dbReference>
<dbReference type="SUPFAM" id="SSF47986">
    <property type="entry name" value="DEATH domain"/>
    <property type="match status" value="1"/>
</dbReference>
<dbReference type="Gene3D" id="2.10.50.10">
    <property type="entry name" value="Tumor Necrosis Factor Receptor, subunit A, domain 2"/>
    <property type="match status" value="2"/>
</dbReference>
<gene>
    <name evidence="12" type="ORF">OREMEL_R06425</name>
</gene>
<dbReference type="InterPro" id="IPR052491">
    <property type="entry name" value="TNFRSF10"/>
</dbReference>